<keyword evidence="1" id="KW-1133">Transmembrane helix</keyword>
<accession>A0A7W8IRJ5</accession>
<dbReference type="Proteomes" id="UP000520011">
    <property type="component" value="Unassembled WGS sequence"/>
</dbReference>
<name>A0A7W8IRJ5_9BACL</name>
<dbReference type="AlphaFoldDB" id="A0A7W8IRJ5"/>
<dbReference type="RefSeq" id="WP_183254988.1">
    <property type="nucleotide sequence ID" value="NZ_JACHEP010000016.1"/>
</dbReference>
<evidence type="ECO:0000313" key="2">
    <source>
        <dbReference type="EMBL" id="MBB5325445.1"/>
    </source>
</evidence>
<sequence>METPFDLLPYLFLFSAFFVAMKCYMNQYRKNKAFLGHVTFYDVKRFDHHQYDCVVLFPIHRLFTSQQRKIPVRERSNVSDEEGRPLLVRFISH</sequence>
<proteinExistence type="predicted"/>
<dbReference type="EMBL" id="JACHEP010000016">
    <property type="protein sequence ID" value="MBB5325445.1"/>
    <property type="molecule type" value="Genomic_DNA"/>
</dbReference>
<evidence type="ECO:0000256" key="1">
    <source>
        <dbReference type="SAM" id="Phobius"/>
    </source>
</evidence>
<keyword evidence="1" id="KW-0472">Membrane</keyword>
<reference evidence="2 3" key="1">
    <citation type="submission" date="2020-08" db="EMBL/GenBank/DDBJ databases">
        <title>Genomic Encyclopedia of Type Strains, Phase IV (KMG-IV): sequencing the most valuable type-strain genomes for metagenomic binning, comparative biology and taxonomic classification.</title>
        <authorList>
            <person name="Goeker M."/>
        </authorList>
    </citation>
    <scope>NUCLEOTIDE SEQUENCE [LARGE SCALE GENOMIC DNA]</scope>
    <source>
        <strain evidence="2 3">DSM 16325</strain>
    </source>
</reference>
<organism evidence="2 3">
    <name type="scientific">Anoxybacteroides tepidamans</name>
    <dbReference type="NCBI Taxonomy" id="265948"/>
    <lineage>
        <taxon>Bacteria</taxon>
        <taxon>Bacillati</taxon>
        <taxon>Bacillota</taxon>
        <taxon>Bacilli</taxon>
        <taxon>Bacillales</taxon>
        <taxon>Anoxybacillaceae</taxon>
        <taxon>Anoxybacteroides</taxon>
    </lineage>
</organism>
<evidence type="ECO:0000313" key="3">
    <source>
        <dbReference type="Proteomes" id="UP000520011"/>
    </source>
</evidence>
<protein>
    <submittedName>
        <fullName evidence="2">Uncharacterized protein</fullName>
    </submittedName>
</protein>
<keyword evidence="1" id="KW-0812">Transmembrane</keyword>
<keyword evidence="3" id="KW-1185">Reference proteome</keyword>
<feature type="transmembrane region" description="Helical" evidence="1">
    <location>
        <begin position="7"/>
        <end position="25"/>
    </location>
</feature>
<comment type="caution">
    <text evidence="2">The sequence shown here is derived from an EMBL/GenBank/DDBJ whole genome shotgun (WGS) entry which is preliminary data.</text>
</comment>
<gene>
    <name evidence="2" type="ORF">HNQ34_002546</name>
</gene>